<sequence length="134" mass="15491">MLGYYAQYSKEYITTLMVVTTLFFALPIFFAPLQWARLMRWTVPEHEHLAIYFGRCLGAFILVVEVAMLRSATTGTSFSYAFDILFVVFTLMFFVHVYGAIKQIQPITETLEIGFWMILFVLNILFYPAASITL</sequence>
<feature type="transmembrane region" description="Helical" evidence="1">
    <location>
        <begin position="113"/>
        <end position="130"/>
    </location>
</feature>
<proteinExistence type="predicted"/>
<protein>
    <submittedName>
        <fullName evidence="2">Membrane protein</fullName>
    </submittedName>
</protein>
<keyword evidence="1" id="KW-1133">Transmembrane helix</keyword>
<keyword evidence="1" id="KW-0472">Membrane</keyword>
<feature type="transmembrane region" description="Helical" evidence="1">
    <location>
        <begin position="80"/>
        <end position="101"/>
    </location>
</feature>
<dbReference type="Proteomes" id="UP000032101">
    <property type="component" value="Unassembled WGS sequence"/>
</dbReference>
<organism evidence="2 3">
    <name type="scientific">Pseudomonas fluorescens</name>
    <dbReference type="NCBI Taxonomy" id="294"/>
    <lineage>
        <taxon>Bacteria</taxon>
        <taxon>Pseudomonadati</taxon>
        <taxon>Pseudomonadota</taxon>
        <taxon>Gammaproteobacteria</taxon>
        <taxon>Pseudomonadales</taxon>
        <taxon>Pseudomonadaceae</taxon>
        <taxon>Pseudomonas</taxon>
    </lineage>
</organism>
<reference evidence="2 3" key="1">
    <citation type="submission" date="2015-01" db="EMBL/GenBank/DDBJ databases">
        <title>Draft Genome Sequence of the Biocontrol and Plant Growth-Promoting Rhizobacteria (PGPR) Pseudomonas fluorescens UM270.</title>
        <authorList>
            <person name="Hernandez-Salmeron J.E."/>
            <person name="Santoyo G."/>
            <person name="Moreno-Hagelsieb G."/>
            <person name="Hernandez-Leon R."/>
        </authorList>
    </citation>
    <scope>NUCLEOTIDE SEQUENCE [LARGE SCALE GENOMIC DNA]</scope>
    <source>
        <strain evidence="2 3">UM270</strain>
    </source>
</reference>
<dbReference type="OrthoDB" id="5382495at2"/>
<dbReference type="RefSeq" id="WP_042731466.1">
    <property type="nucleotide sequence ID" value="NZ_JXNZ01000206.1"/>
</dbReference>
<evidence type="ECO:0000313" key="2">
    <source>
        <dbReference type="EMBL" id="KIQ57680.1"/>
    </source>
</evidence>
<evidence type="ECO:0000313" key="3">
    <source>
        <dbReference type="Proteomes" id="UP000032101"/>
    </source>
</evidence>
<name>A0A0D0MQQ3_PSEFL</name>
<gene>
    <name evidence="2" type="ORF">RL74_19640</name>
</gene>
<evidence type="ECO:0000256" key="1">
    <source>
        <dbReference type="SAM" id="Phobius"/>
    </source>
</evidence>
<accession>A0A0D0MQQ3</accession>
<feature type="transmembrane region" description="Helical" evidence="1">
    <location>
        <begin position="12"/>
        <end position="30"/>
    </location>
</feature>
<dbReference type="AlphaFoldDB" id="A0A0D0MQQ3"/>
<feature type="transmembrane region" description="Helical" evidence="1">
    <location>
        <begin position="50"/>
        <end position="68"/>
    </location>
</feature>
<dbReference type="EMBL" id="JXNZ01000206">
    <property type="protein sequence ID" value="KIQ57680.1"/>
    <property type="molecule type" value="Genomic_DNA"/>
</dbReference>
<keyword evidence="1" id="KW-0812">Transmembrane</keyword>
<dbReference type="PATRIC" id="fig|294.124.peg.4047"/>
<comment type="caution">
    <text evidence="2">The sequence shown here is derived from an EMBL/GenBank/DDBJ whole genome shotgun (WGS) entry which is preliminary data.</text>
</comment>